<dbReference type="AlphaFoldDB" id="A0A2M7B7W6"/>
<gene>
    <name evidence="1" type="ORF">COS59_00965</name>
</gene>
<dbReference type="Pfam" id="PF18924">
    <property type="entry name" value="DUF5674"/>
    <property type="match status" value="1"/>
</dbReference>
<comment type="caution">
    <text evidence="1">The sequence shown here is derived from an EMBL/GenBank/DDBJ whole genome shotgun (WGS) entry which is preliminary data.</text>
</comment>
<name>A0A2M7B7W6_9BACT</name>
<dbReference type="Proteomes" id="UP000230131">
    <property type="component" value="Unassembled WGS sequence"/>
</dbReference>
<proteinExistence type="predicted"/>
<reference evidence="2" key="1">
    <citation type="submission" date="2017-09" db="EMBL/GenBank/DDBJ databases">
        <title>Depth-based differentiation of microbial function through sediment-hosted aquifers and enrichment of novel symbionts in the deep terrestrial subsurface.</title>
        <authorList>
            <person name="Probst A.J."/>
            <person name="Ladd B."/>
            <person name="Jarett J.K."/>
            <person name="Geller-Mcgrath D.E."/>
            <person name="Sieber C.M.K."/>
            <person name="Emerson J.B."/>
            <person name="Anantharaman K."/>
            <person name="Thomas B.C."/>
            <person name="Malmstrom R."/>
            <person name="Stieglmeier M."/>
            <person name="Klingl A."/>
            <person name="Woyke T."/>
            <person name="Ryan C.M."/>
            <person name="Banfield J.F."/>
        </authorList>
    </citation>
    <scope>NUCLEOTIDE SEQUENCE [LARGE SCALE GENOMIC DNA]</scope>
</reference>
<sequence>MTKLVVDIKQEIIAIGCELHIDCVDELIQDGSKYSSLWGANIYPDKKIDFVSLINIRPKENNRSMEIQDEKIKEKVKNIIEKLLF</sequence>
<evidence type="ECO:0000313" key="2">
    <source>
        <dbReference type="Proteomes" id="UP000230131"/>
    </source>
</evidence>
<protein>
    <submittedName>
        <fullName evidence="1">Uncharacterized protein</fullName>
    </submittedName>
</protein>
<dbReference type="EMBL" id="PEVH01000030">
    <property type="protein sequence ID" value="PIU99217.1"/>
    <property type="molecule type" value="Genomic_DNA"/>
</dbReference>
<organism evidence="1 2">
    <name type="scientific">Candidatus Wolfebacteria bacterium CG03_land_8_20_14_0_80_36_15</name>
    <dbReference type="NCBI Taxonomy" id="1975067"/>
    <lineage>
        <taxon>Bacteria</taxon>
        <taxon>Candidatus Wolfeibacteriota</taxon>
    </lineage>
</organism>
<dbReference type="InterPro" id="IPR043731">
    <property type="entry name" value="DUF5674"/>
</dbReference>
<evidence type="ECO:0000313" key="1">
    <source>
        <dbReference type="EMBL" id="PIU99217.1"/>
    </source>
</evidence>
<accession>A0A2M7B7W6</accession>